<evidence type="ECO:0000256" key="3">
    <source>
        <dbReference type="ARBA" id="ARBA00012663"/>
    </source>
</evidence>
<dbReference type="PRINTS" id="PR00738">
    <property type="entry name" value="GLHYDRLASE20"/>
</dbReference>
<dbReference type="AlphaFoldDB" id="A0A069D1H2"/>
<proteinExistence type="inferred from homology"/>
<dbReference type="PROSITE" id="PS50022">
    <property type="entry name" value="FA58C_3"/>
    <property type="match status" value="1"/>
</dbReference>
<dbReference type="EC" id="3.2.1.52" evidence="3"/>
<dbReference type="InterPro" id="IPR008979">
    <property type="entry name" value="Galactose-bd-like_sf"/>
</dbReference>
<reference evidence="8 9" key="1">
    <citation type="journal article" date="2015" name="Microbes Environ.">
        <title>Distribution and evolution of nitrogen fixation genes in the phylum bacteroidetes.</title>
        <authorList>
            <person name="Inoue J."/>
            <person name="Oshima K."/>
            <person name="Suda W."/>
            <person name="Sakamoto M."/>
            <person name="Iino T."/>
            <person name="Noda S."/>
            <person name="Hongoh Y."/>
            <person name="Hattori M."/>
            <person name="Ohkuma M."/>
        </authorList>
    </citation>
    <scope>NUCLEOTIDE SEQUENCE [LARGE SCALE GENOMIC DNA]</scope>
    <source>
        <strain evidence="8 9">JCM 15093</strain>
    </source>
</reference>
<dbReference type="EMBL" id="BAJS01000006">
    <property type="protein sequence ID" value="GAK36292.1"/>
    <property type="molecule type" value="Genomic_DNA"/>
</dbReference>
<dbReference type="OrthoDB" id="1090159at2"/>
<dbReference type="Proteomes" id="UP000027601">
    <property type="component" value="Unassembled WGS sequence"/>
</dbReference>
<evidence type="ECO:0000256" key="5">
    <source>
        <dbReference type="ARBA" id="ARBA00023295"/>
    </source>
</evidence>
<comment type="catalytic activity">
    <reaction evidence="1">
        <text>Hydrolysis of terminal non-reducing N-acetyl-D-hexosamine residues in N-acetyl-beta-D-hexosaminides.</text>
        <dbReference type="EC" id="3.2.1.52"/>
    </reaction>
</comment>
<evidence type="ECO:0000256" key="4">
    <source>
        <dbReference type="ARBA" id="ARBA00022801"/>
    </source>
</evidence>
<dbReference type="Pfam" id="PF02838">
    <property type="entry name" value="Glyco_hydro_20b"/>
    <property type="match status" value="1"/>
</dbReference>
<dbReference type="Gene3D" id="2.60.120.260">
    <property type="entry name" value="Galactose-binding domain-like"/>
    <property type="match status" value="1"/>
</dbReference>
<dbReference type="Pfam" id="PF13287">
    <property type="entry name" value="Fn3_assoc"/>
    <property type="match status" value="1"/>
</dbReference>
<dbReference type="SUPFAM" id="SSF51445">
    <property type="entry name" value="(Trans)glycosidases"/>
    <property type="match status" value="1"/>
</dbReference>
<dbReference type="GO" id="GO:0030203">
    <property type="term" value="P:glycosaminoglycan metabolic process"/>
    <property type="evidence" value="ECO:0007669"/>
    <property type="project" value="TreeGrafter"/>
</dbReference>
<keyword evidence="4" id="KW-0378">Hydrolase</keyword>
<dbReference type="Gene3D" id="3.20.20.80">
    <property type="entry name" value="Glycosidases"/>
    <property type="match status" value="1"/>
</dbReference>
<dbReference type="GO" id="GO:0004563">
    <property type="term" value="F:beta-N-acetylhexosaminidase activity"/>
    <property type="evidence" value="ECO:0007669"/>
    <property type="project" value="UniProtKB-EC"/>
</dbReference>
<dbReference type="InterPro" id="IPR029018">
    <property type="entry name" value="Hex-like_dom2"/>
</dbReference>
<dbReference type="InterPro" id="IPR000421">
    <property type="entry name" value="FA58C"/>
</dbReference>
<organism evidence="8 9">
    <name type="scientific">Bacteroides graminisolvens DSM 19988 = JCM 15093</name>
    <dbReference type="NCBI Taxonomy" id="1121097"/>
    <lineage>
        <taxon>Bacteria</taxon>
        <taxon>Pseudomonadati</taxon>
        <taxon>Bacteroidota</taxon>
        <taxon>Bacteroidia</taxon>
        <taxon>Bacteroidales</taxon>
        <taxon>Bacteroidaceae</taxon>
        <taxon>Bacteroides</taxon>
    </lineage>
</organism>
<name>A0A069D1H2_9BACE</name>
<dbReference type="InterPro" id="IPR017853">
    <property type="entry name" value="GH"/>
</dbReference>
<gene>
    <name evidence="8" type="ORF">JCM15093_1449</name>
</gene>
<dbReference type="GO" id="GO:0005975">
    <property type="term" value="P:carbohydrate metabolic process"/>
    <property type="evidence" value="ECO:0007669"/>
    <property type="project" value="InterPro"/>
</dbReference>
<comment type="similarity">
    <text evidence="2">Belongs to the glycosyl hydrolase 20 family.</text>
</comment>
<evidence type="ECO:0000313" key="8">
    <source>
        <dbReference type="EMBL" id="GAK36292.1"/>
    </source>
</evidence>
<feature type="active site" description="Proton donor" evidence="6">
    <location>
        <position position="341"/>
    </location>
</feature>
<feature type="domain" description="F5/8 type C" evidence="7">
    <location>
        <begin position="641"/>
        <end position="775"/>
    </location>
</feature>
<dbReference type="SUPFAM" id="SSF49785">
    <property type="entry name" value="Galactose-binding domain-like"/>
    <property type="match status" value="1"/>
</dbReference>
<dbReference type="InterPro" id="IPR015882">
    <property type="entry name" value="HEX_bac_N"/>
</dbReference>
<dbReference type="Gene3D" id="3.30.379.10">
    <property type="entry name" value="Chitobiase/beta-hexosaminidase domain 2-like"/>
    <property type="match status" value="1"/>
</dbReference>
<dbReference type="InterPro" id="IPR026876">
    <property type="entry name" value="Fn3_assoc_repeat"/>
</dbReference>
<evidence type="ECO:0000256" key="1">
    <source>
        <dbReference type="ARBA" id="ARBA00001231"/>
    </source>
</evidence>
<protein>
    <recommendedName>
        <fullName evidence="3">beta-N-acetylhexosaminidase</fullName>
        <ecNumber evidence="3">3.2.1.52</ecNumber>
    </recommendedName>
</protein>
<dbReference type="InterPro" id="IPR015883">
    <property type="entry name" value="Glyco_hydro_20_cat"/>
</dbReference>
<keyword evidence="9" id="KW-1185">Reference proteome</keyword>
<dbReference type="PANTHER" id="PTHR22600:SF57">
    <property type="entry name" value="BETA-N-ACETYLHEXOSAMINIDASE"/>
    <property type="match status" value="1"/>
</dbReference>
<evidence type="ECO:0000313" key="9">
    <source>
        <dbReference type="Proteomes" id="UP000027601"/>
    </source>
</evidence>
<dbReference type="STRING" id="1121097.GCA_000428125_00813"/>
<evidence type="ECO:0000256" key="6">
    <source>
        <dbReference type="PIRSR" id="PIRSR625705-1"/>
    </source>
</evidence>
<comment type="caution">
    <text evidence="8">The sequence shown here is derived from an EMBL/GenBank/DDBJ whole genome shotgun (WGS) entry which is preliminary data.</text>
</comment>
<evidence type="ECO:0000256" key="2">
    <source>
        <dbReference type="ARBA" id="ARBA00006285"/>
    </source>
</evidence>
<dbReference type="eggNOG" id="COG3525">
    <property type="taxonomic scope" value="Bacteria"/>
</dbReference>
<keyword evidence="5" id="KW-0326">Glycosidase</keyword>
<evidence type="ECO:0000259" key="7">
    <source>
        <dbReference type="PROSITE" id="PS50022"/>
    </source>
</evidence>
<accession>A0A069D1H2</accession>
<sequence>MKRGFFILLLIVSFISPGCGQSKEAVNEYQLIPYPNGLTPQKGSFKLTNGLPVVVQCPEAQCVADSFITRLKQCALMNLKVETKGTPGQPAIYFQKQEGLHKEGYKLSVSGKQITVKASTANGFFYAVQTLYQLLPPAIYKRDVTPGLTWSIPAVEIEDEPRFAYRGLMLDVCRHFSPVGYIYRFIDMLAYHKMNVFHWHLTDDQGWRIEIKKYPKLIEIGSKRPETLIGYYFENYPQLFDGKEHQGYYTQKQIKEIVAYAASKHITVIPEIEMPGHALAALASYPELSCRPDTTYGVSTKWGIFNEVFCPKEETFAFLEGVLDEVMALFPSPYIHIGGDECPKTEWKNCAHCQALIKELGLTDDSEPNKVDGKKHSKEEKLQSYFITRMEKYLNAKGRNIIGWDEILEGGLAPNATVMSWRGVEGGLTAAKAGHNAIMTPGAYMYLDQYQENPEIAPTTIGGYATLKKVYGYNPVPDDADALVKKHIIGLQGNIWTEYIPTTDRRDYQAFPRALAIAETAWTQNGRKNWNSFRQRVESDFARMDIIGVKACRNFFDVNIQTRGNGKNGLNVTLETDVPNAEIHYTTNGTEPTNQSTRYTQPFLLHGNLSLKAATFRNGKRLGSITSKPLYGNLISGHSFTVTPGAGWMTGDIWDENHVLGSDKQTFGLTNGKRGYRQSYTPWVSFGMNESCKEVIFTTDLGKTESISKVVFGTLHNPAYKALPAGKAVVEISTDGVNYQKVAEETFRRQLPGNGRKAFTDEVIFAASDARYVRLTIQNGGTLRNGIDYRKDNGPATIQANLYLDEIEVY</sequence>
<dbReference type="GO" id="GO:0016020">
    <property type="term" value="C:membrane"/>
    <property type="evidence" value="ECO:0007669"/>
    <property type="project" value="TreeGrafter"/>
</dbReference>
<dbReference type="CDD" id="cd06563">
    <property type="entry name" value="GH20_chitobiase-like"/>
    <property type="match status" value="1"/>
</dbReference>
<dbReference type="InterPro" id="IPR025705">
    <property type="entry name" value="Beta_hexosaminidase_sua/sub"/>
</dbReference>
<dbReference type="PANTHER" id="PTHR22600">
    <property type="entry name" value="BETA-HEXOSAMINIDASE"/>
    <property type="match status" value="1"/>
</dbReference>
<dbReference type="SUPFAM" id="SSF55545">
    <property type="entry name" value="beta-N-acetylhexosaminidase-like domain"/>
    <property type="match status" value="1"/>
</dbReference>
<dbReference type="Pfam" id="PF00728">
    <property type="entry name" value="Glyco_hydro_20"/>
    <property type="match status" value="1"/>
</dbReference>
<dbReference type="RefSeq" id="WP_024996242.1">
    <property type="nucleotide sequence ID" value="NZ_ATZI01000001.1"/>
</dbReference>